<dbReference type="Proteomes" id="UP000254835">
    <property type="component" value="Unassembled WGS sequence"/>
</dbReference>
<protein>
    <submittedName>
        <fullName evidence="1">Uncharacterized protein</fullName>
    </submittedName>
</protein>
<gene>
    <name evidence="1" type="ORF">NCTC11470_02027</name>
</gene>
<sequence>MTYFYEFKGIHYTNNKAKNPLKPYYDKQNKIILASQGSNHKSSIIRYEKTPRNCCSTAISRILD</sequence>
<organism evidence="1 2">
    <name type="scientific">Yersinia frederiksenii</name>
    <dbReference type="NCBI Taxonomy" id="29484"/>
    <lineage>
        <taxon>Bacteria</taxon>
        <taxon>Pseudomonadati</taxon>
        <taxon>Pseudomonadota</taxon>
        <taxon>Gammaproteobacteria</taxon>
        <taxon>Enterobacterales</taxon>
        <taxon>Yersiniaceae</taxon>
        <taxon>Yersinia</taxon>
    </lineage>
</organism>
<dbReference type="AlphaFoldDB" id="A0A380PUK9"/>
<proteinExistence type="predicted"/>
<evidence type="ECO:0000313" key="1">
    <source>
        <dbReference type="EMBL" id="SUP76969.1"/>
    </source>
</evidence>
<reference evidence="1 2" key="1">
    <citation type="submission" date="2018-06" db="EMBL/GenBank/DDBJ databases">
        <authorList>
            <consortium name="Pathogen Informatics"/>
            <person name="Doyle S."/>
        </authorList>
    </citation>
    <scope>NUCLEOTIDE SEQUENCE [LARGE SCALE GENOMIC DNA]</scope>
    <source>
        <strain evidence="1 2">NCTC11470</strain>
    </source>
</reference>
<accession>A0A380PUK9</accession>
<evidence type="ECO:0000313" key="2">
    <source>
        <dbReference type="Proteomes" id="UP000254835"/>
    </source>
</evidence>
<dbReference type="EMBL" id="UHJA01000001">
    <property type="protein sequence ID" value="SUP76969.1"/>
    <property type="molecule type" value="Genomic_DNA"/>
</dbReference>
<name>A0A380PUK9_YERFR</name>